<comment type="similarity">
    <text evidence="8">Belongs to the P-Pant transferase superfamily. AcpS family.</text>
</comment>
<dbReference type="GO" id="GO:0006633">
    <property type="term" value="P:fatty acid biosynthetic process"/>
    <property type="evidence" value="ECO:0007669"/>
    <property type="project" value="UniProtKB-UniRule"/>
</dbReference>
<dbReference type="Gene3D" id="3.90.470.20">
    <property type="entry name" value="4'-phosphopantetheinyl transferase domain"/>
    <property type="match status" value="1"/>
</dbReference>
<keyword evidence="6 8" id="KW-0443">Lipid metabolism</keyword>
<dbReference type="GO" id="GO:0005737">
    <property type="term" value="C:cytoplasm"/>
    <property type="evidence" value="ECO:0007669"/>
    <property type="project" value="UniProtKB-SubCell"/>
</dbReference>
<evidence type="ECO:0000256" key="7">
    <source>
        <dbReference type="ARBA" id="ARBA00023160"/>
    </source>
</evidence>
<dbReference type="FunCoup" id="A0A7G1G9Z8">
    <property type="interactions" value="105"/>
</dbReference>
<evidence type="ECO:0000256" key="8">
    <source>
        <dbReference type="HAMAP-Rule" id="MF_00101"/>
    </source>
</evidence>
<evidence type="ECO:0000256" key="2">
    <source>
        <dbReference type="ARBA" id="ARBA00022679"/>
    </source>
</evidence>
<evidence type="ECO:0000256" key="1">
    <source>
        <dbReference type="ARBA" id="ARBA00022516"/>
    </source>
</evidence>
<accession>A0A7G1G9Z8</accession>
<protein>
    <recommendedName>
        <fullName evidence="8">Holo-[acyl-carrier-protein] synthase</fullName>
        <shortName evidence="8">Holo-ACP synthase</shortName>
        <ecNumber evidence="8">2.7.8.7</ecNumber>
    </recommendedName>
    <alternativeName>
        <fullName evidence="8">4'-phosphopantetheinyl transferase AcpS</fullName>
    </alternativeName>
</protein>
<dbReference type="Pfam" id="PF01648">
    <property type="entry name" value="ACPS"/>
    <property type="match status" value="1"/>
</dbReference>
<keyword evidence="11" id="KW-1185">Reference proteome</keyword>
<keyword evidence="8" id="KW-0963">Cytoplasm</keyword>
<keyword evidence="7 8" id="KW-0275">Fatty acid biosynthesis</keyword>
<evidence type="ECO:0000256" key="6">
    <source>
        <dbReference type="ARBA" id="ARBA00023098"/>
    </source>
</evidence>
<dbReference type="AlphaFoldDB" id="A0A7G1G9Z8"/>
<dbReference type="EMBL" id="AP018712">
    <property type="protein sequence ID" value="BBE31853.1"/>
    <property type="molecule type" value="Genomic_DNA"/>
</dbReference>
<dbReference type="EC" id="2.7.8.7" evidence="8"/>
<dbReference type="InterPro" id="IPR037143">
    <property type="entry name" value="4-PPantetheinyl_Trfase_dom_sf"/>
</dbReference>
<evidence type="ECO:0000313" key="11">
    <source>
        <dbReference type="Proteomes" id="UP000516361"/>
    </source>
</evidence>
<evidence type="ECO:0000313" key="10">
    <source>
        <dbReference type="EMBL" id="BBE31853.1"/>
    </source>
</evidence>
<dbReference type="GO" id="GO:0000287">
    <property type="term" value="F:magnesium ion binding"/>
    <property type="evidence" value="ECO:0007669"/>
    <property type="project" value="UniProtKB-UniRule"/>
</dbReference>
<evidence type="ECO:0000256" key="5">
    <source>
        <dbReference type="ARBA" id="ARBA00022842"/>
    </source>
</evidence>
<organism evidence="10 11">
    <name type="scientific">Tepiditoga spiralis</name>
    <dbReference type="NCBI Taxonomy" id="2108365"/>
    <lineage>
        <taxon>Bacteria</taxon>
        <taxon>Thermotogati</taxon>
        <taxon>Thermotogota</taxon>
        <taxon>Thermotogae</taxon>
        <taxon>Petrotogales</taxon>
        <taxon>Petrotogaceae</taxon>
        <taxon>Tepiditoga</taxon>
    </lineage>
</organism>
<comment type="function">
    <text evidence="8">Transfers the 4'-phosphopantetheine moiety from coenzyme A to a Ser of acyl-carrier-protein.</text>
</comment>
<dbReference type="GO" id="GO:0008897">
    <property type="term" value="F:holo-[acyl-carrier-protein] synthase activity"/>
    <property type="evidence" value="ECO:0007669"/>
    <property type="project" value="UniProtKB-UniRule"/>
</dbReference>
<dbReference type="SUPFAM" id="SSF56214">
    <property type="entry name" value="4'-phosphopantetheinyl transferase"/>
    <property type="match status" value="1"/>
</dbReference>
<dbReference type="HAMAP" id="MF_00101">
    <property type="entry name" value="AcpS"/>
    <property type="match status" value="1"/>
</dbReference>
<dbReference type="InParanoid" id="A0A7G1G9Z8"/>
<keyword evidence="5 8" id="KW-0460">Magnesium</keyword>
<sequence length="118" mass="13559">MILGIGTDIVKISRLNIKLLNKILTESEREICKNYAINRKLEFAAGRFAVKESLTKAFKIFIPMDKISVLKDDNEVPYLSKETHKYLKNKFGNVNINISISHEKEYAIAMVIVEKLED</sequence>
<keyword evidence="1 8" id="KW-0444">Lipid biosynthesis</keyword>
<keyword evidence="4 8" id="KW-0276">Fatty acid metabolism</keyword>
<dbReference type="KEGG" id="ocy:OSSY52_19940"/>
<reference evidence="10 11" key="1">
    <citation type="submission" date="2018-06" db="EMBL/GenBank/DDBJ databases">
        <title>Genome sequencing of Oceanotoga sp. sy52.</title>
        <authorList>
            <person name="Mori K."/>
        </authorList>
    </citation>
    <scope>NUCLEOTIDE SEQUENCE [LARGE SCALE GENOMIC DNA]</scope>
    <source>
        <strain evidence="11">sy52</strain>
    </source>
</reference>
<gene>
    <name evidence="8" type="primary">acpS</name>
    <name evidence="10" type="ORF">OSSY52_19940</name>
</gene>
<keyword evidence="2 8" id="KW-0808">Transferase</keyword>
<proteinExistence type="inferred from homology"/>
<dbReference type="NCBIfam" id="TIGR00556">
    <property type="entry name" value="pantethn_trn"/>
    <property type="match status" value="1"/>
</dbReference>
<feature type="binding site" evidence="8">
    <location>
        <position position="8"/>
    </location>
    <ligand>
        <name>Mg(2+)</name>
        <dbReference type="ChEBI" id="CHEBI:18420"/>
    </ligand>
</feature>
<dbReference type="RefSeq" id="WP_190614668.1">
    <property type="nucleotide sequence ID" value="NZ_AP018712.1"/>
</dbReference>
<evidence type="ECO:0000256" key="4">
    <source>
        <dbReference type="ARBA" id="ARBA00022832"/>
    </source>
</evidence>
<evidence type="ECO:0000256" key="3">
    <source>
        <dbReference type="ARBA" id="ARBA00022723"/>
    </source>
</evidence>
<feature type="binding site" evidence="8">
    <location>
        <position position="52"/>
    </location>
    <ligand>
        <name>Mg(2+)</name>
        <dbReference type="ChEBI" id="CHEBI:18420"/>
    </ligand>
</feature>
<comment type="catalytic activity">
    <reaction evidence="8">
        <text>apo-[ACP] + CoA = holo-[ACP] + adenosine 3',5'-bisphosphate + H(+)</text>
        <dbReference type="Rhea" id="RHEA:12068"/>
        <dbReference type="Rhea" id="RHEA-COMP:9685"/>
        <dbReference type="Rhea" id="RHEA-COMP:9690"/>
        <dbReference type="ChEBI" id="CHEBI:15378"/>
        <dbReference type="ChEBI" id="CHEBI:29999"/>
        <dbReference type="ChEBI" id="CHEBI:57287"/>
        <dbReference type="ChEBI" id="CHEBI:58343"/>
        <dbReference type="ChEBI" id="CHEBI:64479"/>
        <dbReference type="EC" id="2.7.8.7"/>
    </reaction>
</comment>
<name>A0A7G1G9Z8_9BACT</name>
<dbReference type="NCBIfam" id="TIGR00516">
    <property type="entry name" value="acpS"/>
    <property type="match status" value="1"/>
</dbReference>
<evidence type="ECO:0000259" key="9">
    <source>
        <dbReference type="Pfam" id="PF01648"/>
    </source>
</evidence>
<dbReference type="InterPro" id="IPR008278">
    <property type="entry name" value="4-PPantetheinyl_Trfase_dom"/>
</dbReference>
<comment type="cofactor">
    <cofactor evidence="8">
        <name>Mg(2+)</name>
        <dbReference type="ChEBI" id="CHEBI:18420"/>
    </cofactor>
</comment>
<feature type="domain" description="4'-phosphopantetheinyl transferase" evidence="9">
    <location>
        <begin position="4"/>
        <end position="110"/>
    </location>
</feature>
<comment type="subcellular location">
    <subcellularLocation>
        <location evidence="8">Cytoplasm</location>
    </subcellularLocation>
</comment>
<dbReference type="InterPro" id="IPR004568">
    <property type="entry name" value="Ppantetheine-prot_Trfase_dom"/>
</dbReference>
<dbReference type="InterPro" id="IPR002582">
    <property type="entry name" value="ACPS"/>
</dbReference>
<keyword evidence="3 8" id="KW-0479">Metal-binding</keyword>
<dbReference type="Proteomes" id="UP000516361">
    <property type="component" value="Chromosome"/>
</dbReference>